<reference evidence="1 2" key="1">
    <citation type="journal article" date="2019" name="Genome Biol. Evol.">
        <title>Insights into the evolution of the New World diploid cottons (Gossypium, subgenus Houzingenia) based on genome sequencing.</title>
        <authorList>
            <person name="Grover C.E."/>
            <person name="Arick M.A. 2nd"/>
            <person name="Thrash A."/>
            <person name="Conover J.L."/>
            <person name="Sanders W.S."/>
            <person name="Peterson D.G."/>
            <person name="Frelichowski J.E."/>
            <person name="Scheffler J.A."/>
            <person name="Scheffler B.E."/>
            <person name="Wendel J.F."/>
        </authorList>
    </citation>
    <scope>NUCLEOTIDE SEQUENCE [LARGE SCALE GENOMIC DNA]</scope>
    <source>
        <strain evidence="1">27</strain>
        <tissue evidence="1">Leaf</tissue>
    </source>
</reference>
<evidence type="ECO:0000313" key="2">
    <source>
        <dbReference type="Proteomes" id="UP000593561"/>
    </source>
</evidence>
<evidence type="ECO:0000313" key="1">
    <source>
        <dbReference type="EMBL" id="MBA0634779.1"/>
    </source>
</evidence>
<comment type="caution">
    <text evidence="1">The sequence shown here is derived from an EMBL/GenBank/DDBJ whole genome shotgun (WGS) entry which is preliminary data.</text>
</comment>
<gene>
    <name evidence="1" type="ORF">Godav_025821</name>
</gene>
<dbReference type="AlphaFoldDB" id="A0A7J8T8V1"/>
<protein>
    <recommendedName>
        <fullName evidence="3">RNase H type-1 domain-containing protein</fullName>
    </recommendedName>
</protein>
<sequence>MYRLLEASMRLLDKKAMEILITILYYLKWKNGFMVITRDDEGIVVGGCGGSKEPTLNSEWVELMALEEGGISCLWQRAYDTCMQLKTFEATDMAWAPKSCNNIVDFIWNYVLNNNCSWDFDVNYHKEIHKFVIHDAVA</sequence>
<dbReference type="EMBL" id="JABFAC010239327">
    <property type="protein sequence ID" value="MBA0634779.1"/>
    <property type="molecule type" value="Genomic_DNA"/>
</dbReference>
<proteinExistence type="predicted"/>
<organism evidence="1 2">
    <name type="scientific">Gossypium davidsonii</name>
    <name type="common">Davidson's cotton</name>
    <name type="synonym">Gossypium klotzschianum subsp. davidsonii</name>
    <dbReference type="NCBI Taxonomy" id="34287"/>
    <lineage>
        <taxon>Eukaryota</taxon>
        <taxon>Viridiplantae</taxon>
        <taxon>Streptophyta</taxon>
        <taxon>Embryophyta</taxon>
        <taxon>Tracheophyta</taxon>
        <taxon>Spermatophyta</taxon>
        <taxon>Magnoliopsida</taxon>
        <taxon>eudicotyledons</taxon>
        <taxon>Gunneridae</taxon>
        <taxon>Pentapetalae</taxon>
        <taxon>rosids</taxon>
        <taxon>malvids</taxon>
        <taxon>Malvales</taxon>
        <taxon>Malvaceae</taxon>
        <taxon>Malvoideae</taxon>
        <taxon>Gossypium</taxon>
    </lineage>
</organism>
<dbReference type="Proteomes" id="UP000593561">
    <property type="component" value="Unassembled WGS sequence"/>
</dbReference>
<name>A0A7J8T8V1_GOSDV</name>
<keyword evidence="2" id="KW-1185">Reference proteome</keyword>
<accession>A0A7J8T8V1</accession>
<evidence type="ECO:0008006" key="3">
    <source>
        <dbReference type="Google" id="ProtNLM"/>
    </source>
</evidence>